<feature type="domain" description="Glycosyl transferase family 1" evidence="2">
    <location>
        <begin position="207"/>
        <end position="372"/>
    </location>
</feature>
<proteinExistence type="predicted"/>
<keyword evidence="1" id="KW-0472">Membrane</keyword>
<dbReference type="GO" id="GO:0016757">
    <property type="term" value="F:glycosyltransferase activity"/>
    <property type="evidence" value="ECO:0007669"/>
    <property type="project" value="InterPro"/>
</dbReference>
<comment type="caution">
    <text evidence="4">The sequence shown here is derived from an EMBL/GenBank/DDBJ whole genome shotgun (WGS) entry which is preliminary data.</text>
</comment>
<keyword evidence="1" id="KW-1133">Transmembrane helix</keyword>
<dbReference type="SUPFAM" id="SSF53756">
    <property type="entry name" value="UDP-Glycosyltransferase/glycogen phosphorylase"/>
    <property type="match status" value="1"/>
</dbReference>
<dbReference type="Gene3D" id="3.40.50.2000">
    <property type="entry name" value="Glycogen Phosphorylase B"/>
    <property type="match status" value="2"/>
</dbReference>
<dbReference type="InterPro" id="IPR050194">
    <property type="entry name" value="Glycosyltransferase_grp1"/>
</dbReference>
<dbReference type="Pfam" id="PF00534">
    <property type="entry name" value="Glycos_transf_1"/>
    <property type="match status" value="1"/>
</dbReference>
<dbReference type="PANTHER" id="PTHR45947:SF3">
    <property type="entry name" value="SULFOQUINOVOSYL TRANSFERASE SQD2"/>
    <property type="match status" value="1"/>
</dbReference>
<feature type="domain" description="Glycosyltransferase subfamily 4-like N-terminal" evidence="3">
    <location>
        <begin position="18"/>
        <end position="191"/>
    </location>
</feature>
<protein>
    <submittedName>
        <fullName evidence="4">Glycosyltransferase</fullName>
    </submittedName>
</protein>
<name>A0A101I217_UNCT6</name>
<dbReference type="CDD" id="cd03794">
    <property type="entry name" value="GT4_WbuB-like"/>
    <property type="match status" value="1"/>
</dbReference>
<sequence>MKKDILFIVENLSFPFDRRVYREAISLKEKGYNISVISPKGIERDKNSFEIFEGIHVYRYPLIVISKKRLDYLLEYLFSFIFIFLLSLKILIEKNFDVIHIANPPDIFFPILTFYRIFGKKIIFDQHDLTPESYLSRFRDERKDLFYKIQILFEFLTYKASNYIIVTNGSYYKITKERGGKNKNIVIVRNGPLKKYFDYSGNFPETKDNFKYLVVYIGIMGIQDGVDYLIRSIDHFVNTLKRKDTLFVLIGKGDDFENLKRMVKELKIEKFVKFTGRISDEEALKYLSTADVAASPDPKNPLNDLSTMNKVMEYMITKSPLISYDLKEARYSAGDSAVYVENNDYKKFAEKISYLLDNENLRKSMAENGYKRVTEKLCWEKQKKNLFSLYERIKV</sequence>
<evidence type="ECO:0000256" key="1">
    <source>
        <dbReference type="SAM" id="Phobius"/>
    </source>
</evidence>
<gene>
    <name evidence="4" type="ORF">XE03_0744</name>
</gene>
<evidence type="ECO:0000259" key="2">
    <source>
        <dbReference type="Pfam" id="PF00534"/>
    </source>
</evidence>
<dbReference type="PANTHER" id="PTHR45947">
    <property type="entry name" value="SULFOQUINOVOSYL TRANSFERASE SQD2"/>
    <property type="match status" value="1"/>
</dbReference>
<evidence type="ECO:0000259" key="3">
    <source>
        <dbReference type="Pfam" id="PF13439"/>
    </source>
</evidence>
<dbReference type="Proteomes" id="UP000053467">
    <property type="component" value="Unassembled WGS sequence"/>
</dbReference>
<dbReference type="EMBL" id="LGGX01000005">
    <property type="protein sequence ID" value="KUK87346.1"/>
    <property type="molecule type" value="Genomic_DNA"/>
</dbReference>
<dbReference type="AlphaFoldDB" id="A0A101I217"/>
<keyword evidence="4" id="KW-0808">Transferase</keyword>
<dbReference type="InterPro" id="IPR028098">
    <property type="entry name" value="Glyco_trans_4-like_N"/>
</dbReference>
<keyword evidence="1" id="KW-0812">Transmembrane</keyword>
<dbReference type="InterPro" id="IPR001296">
    <property type="entry name" value="Glyco_trans_1"/>
</dbReference>
<reference evidence="5" key="1">
    <citation type="journal article" date="2015" name="MBio">
        <title>Genome-Resolved Metagenomic Analysis Reveals Roles for Candidate Phyla and Other Microbial Community Members in Biogeochemical Transformations in Oil Reservoirs.</title>
        <authorList>
            <person name="Hu P."/>
            <person name="Tom L."/>
            <person name="Singh A."/>
            <person name="Thomas B.C."/>
            <person name="Baker B.J."/>
            <person name="Piceno Y.M."/>
            <person name="Andersen G.L."/>
            <person name="Banfield J.F."/>
        </authorList>
    </citation>
    <scope>NUCLEOTIDE SEQUENCE [LARGE SCALE GENOMIC DNA]</scope>
</reference>
<accession>A0A101I217</accession>
<dbReference type="Pfam" id="PF13439">
    <property type="entry name" value="Glyco_transf_4"/>
    <property type="match status" value="1"/>
</dbReference>
<organism evidence="4 5">
    <name type="scientific">candidate division TA06 bacterium 34_109</name>
    <dbReference type="NCBI Taxonomy" id="1635277"/>
    <lineage>
        <taxon>Bacteria</taxon>
        <taxon>Bacteria division TA06</taxon>
    </lineage>
</organism>
<evidence type="ECO:0000313" key="5">
    <source>
        <dbReference type="Proteomes" id="UP000053467"/>
    </source>
</evidence>
<evidence type="ECO:0000313" key="4">
    <source>
        <dbReference type="EMBL" id="KUK87346.1"/>
    </source>
</evidence>
<feature type="transmembrane region" description="Helical" evidence="1">
    <location>
        <begin position="73"/>
        <end position="92"/>
    </location>
</feature>